<evidence type="ECO:0000313" key="2">
    <source>
        <dbReference type="Proteomes" id="UP001374893"/>
    </source>
</evidence>
<dbReference type="InterPro" id="IPR043519">
    <property type="entry name" value="NT_sf"/>
</dbReference>
<reference evidence="1 2" key="1">
    <citation type="submission" date="2021-06" db="EMBL/GenBank/DDBJ databases">
        <title>Complete genome of Haloferula helveola possessing various polysaccharide degrading enzymes.</title>
        <authorList>
            <person name="Takami H."/>
            <person name="Huang C."/>
            <person name="Hamasaki K."/>
        </authorList>
    </citation>
    <scope>NUCLEOTIDE SEQUENCE [LARGE SCALE GENOMIC DNA]</scope>
    <source>
        <strain evidence="1 2">CN-1</strain>
    </source>
</reference>
<keyword evidence="1" id="KW-0808">Transferase</keyword>
<proteinExistence type="predicted"/>
<name>A0ABM7RFD6_9BACT</name>
<protein>
    <submittedName>
        <fullName evidence="1">Nucleotidyl transferase</fullName>
    </submittedName>
</protein>
<dbReference type="Gene3D" id="3.30.460.40">
    <property type="match status" value="1"/>
</dbReference>
<dbReference type="GO" id="GO:0016740">
    <property type="term" value="F:transferase activity"/>
    <property type="evidence" value="ECO:0007669"/>
    <property type="project" value="UniProtKB-KW"/>
</dbReference>
<evidence type="ECO:0000313" key="1">
    <source>
        <dbReference type="EMBL" id="BCX47766.1"/>
    </source>
</evidence>
<gene>
    <name evidence="1" type="ORF">HAHE_16740</name>
</gene>
<organism evidence="1 2">
    <name type="scientific">Haloferula helveola</name>
    <dbReference type="NCBI Taxonomy" id="490095"/>
    <lineage>
        <taxon>Bacteria</taxon>
        <taxon>Pseudomonadati</taxon>
        <taxon>Verrucomicrobiota</taxon>
        <taxon>Verrucomicrobiia</taxon>
        <taxon>Verrucomicrobiales</taxon>
        <taxon>Verrucomicrobiaceae</taxon>
        <taxon>Haloferula</taxon>
    </lineage>
</organism>
<sequence length="107" mass="11826">MVLVSPENADRLESVLQDFGFGDIGITRSDFLDGDQVIQLGRAPNRIDLLTGISGVSWNEAWRSRVGMDLDGLGVFVIGKKELEKNKQATGRPQDLADLARLRRDKS</sequence>
<dbReference type="Proteomes" id="UP001374893">
    <property type="component" value="Chromosome"/>
</dbReference>
<dbReference type="EMBL" id="AP024702">
    <property type="protein sequence ID" value="BCX47766.1"/>
    <property type="molecule type" value="Genomic_DNA"/>
</dbReference>
<keyword evidence="2" id="KW-1185">Reference proteome</keyword>
<accession>A0ABM7RFD6</accession>
<dbReference type="SUPFAM" id="SSF81301">
    <property type="entry name" value="Nucleotidyltransferase"/>
    <property type="match status" value="1"/>
</dbReference>